<evidence type="ECO:0000256" key="1">
    <source>
        <dbReference type="ARBA" id="ARBA00006484"/>
    </source>
</evidence>
<gene>
    <name evidence="4" type="ORF">LARSCL_LOCUS68</name>
</gene>
<dbReference type="PANTHER" id="PTHR43115:SF4">
    <property type="entry name" value="DEHYDROGENASE_REDUCTASE SDR FAMILY MEMBER 11"/>
    <property type="match status" value="1"/>
</dbReference>
<evidence type="ECO:0000256" key="2">
    <source>
        <dbReference type="ARBA" id="ARBA00023002"/>
    </source>
</evidence>
<accession>A0AAV1YPY5</accession>
<dbReference type="Gene3D" id="3.40.50.720">
    <property type="entry name" value="NAD(P)-binding Rossmann-like Domain"/>
    <property type="match status" value="1"/>
</dbReference>
<evidence type="ECO:0000256" key="3">
    <source>
        <dbReference type="RuleBase" id="RU000363"/>
    </source>
</evidence>
<dbReference type="EMBL" id="CAXIEN010000001">
    <property type="protein sequence ID" value="CAL1260841.1"/>
    <property type="molecule type" value="Genomic_DNA"/>
</dbReference>
<keyword evidence="5" id="KW-1185">Reference proteome</keyword>
<proteinExistence type="inferred from homology"/>
<reference evidence="4 5" key="1">
    <citation type="submission" date="2024-04" db="EMBL/GenBank/DDBJ databases">
        <authorList>
            <person name="Rising A."/>
            <person name="Reimegard J."/>
            <person name="Sonavane S."/>
            <person name="Akerstrom W."/>
            <person name="Nylinder S."/>
            <person name="Hedman E."/>
            <person name="Kallberg Y."/>
        </authorList>
    </citation>
    <scope>NUCLEOTIDE SEQUENCE [LARGE SCALE GENOMIC DNA]</scope>
</reference>
<organism evidence="4 5">
    <name type="scientific">Larinioides sclopetarius</name>
    <dbReference type="NCBI Taxonomy" id="280406"/>
    <lineage>
        <taxon>Eukaryota</taxon>
        <taxon>Metazoa</taxon>
        <taxon>Ecdysozoa</taxon>
        <taxon>Arthropoda</taxon>
        <taxon>Chelicerata</taxon>
        <taxon>Arachnida</taxon>
        <taxon>Araneae</taxon>
        <taxon>Araneomorphae</taxon>
        <taxon>Entelegynae</taxon>
        <taxon>Araneoidea</taxon>
        <taxon>Araneidae</taxon>
        <taxon>Larinioides</taxon>
    </lineage>
</organism>
<evidence type="ECO:0008006" key="6">
    <source>
        <dbReference type="Google" id="ProtNLM"/>
    </source>
</evidence>
<dbReference type="InterPro" id="IPR036291">
    <property type="entry name" value="NAD(P)-bd_dom_sf"/>
</dbReference>
<dbReference type="SUPFAM" id="SSF51735">
    <property type="entry name" value="NAD(P)-binding Rossmann-fold domains"/>
    <property type="match status" value="1"/>
</dbReference>
<dbReference type="PANTHER" id="PTHR43115">
    <property type="entry name" value="DEHYDROGENASE/REDUCTASE SDR FAMILY MEMBER 11"/>
    <property type="match status" value="1"/>
</dbReference>
<dbReference type="Proteomes" id="UP001497382">
    <property type="component" value="Unassembled WGS sequence"/>
</dbReference>
<comment type="caution">
    <text evidence="4">The sequence shown here is derived from an EMBL/GenBank/DDBJ whole genome shotgun (WGS) entry which is preliminary data.</text>
</comment>
<dbReference type="EMBL" id="CAXIEN010000001">
    <property type="protein sequence ID" value="CAL1260843.1"/>
    <property type="molecule type" value="Genomic_DNA"/>
</dbReference>
<dbReference type="PRINTS" id="PR00080">
    <property type="entry name" value="SDRFAMILY"/>
</dbReference>
<dbReference type="GO" id="GO:0016616">
    <property type="term" value="F:oxidoreductase activity, acting on the CH-OH group of donors, NAD or NADP as acceptor"/>
    <property type="evidence" value="ECO:0007669"/>
    <property type="project" value="UniProtKB-ARBA"/>
</dbReference>
<dbReference type="InterPro" id="IPR002347">
    <property type="entry name" value="SDR_fam"/>
</dbReference>
<comment type="similarity">
    <text evidence="1 3">Belongs to the short-chain dehydrogenases/reductases (SDR) family.</text>
</comment>
<name>A0AAV1YPY5_9ARAC</name>
<dbReference type="FunFam" id="3.40.50.720:FF:000047">
    <property type="entry name" value="NADP-dependent L-serine/L-allo-threonine dehydrogenase"/>
    <property type="match status" value="1"/>
</dbReference>
<dbReference type="AlphaFoldDB" id="A0AAV1YPY5"/>
<dbReference type="PRINTS" id="PR00081">
    <property type="entry name" value="GDHRDH"/>
</dbReference>
<keyword evidence="2" id="KW-0560">Oxidoreductase</keyword>
<sequence>MERWQGRVALVTGASAGIGAELCRVLVQNGMLVVGCARSVDKIKAIAEENAVKKSPGKIIAIKCDLTKESEILSLFDEIRQKIGRLDVCINNAGFSYDAPLLTGTASQFRGILDVNVMALCICTQQAVKLMQEKGIDDGQIIHISSVGGHAVPTEGWLGANFYCGTKFMVRALTEGLRRELKGLNSHIRVASVSPGLVETHFFETYLKDNPTFRPEDVFKMHPLQSKDVADSVVHILSAPQHVEIHDIILCPFSG</sequence>
<protein>
    <recommendedName>
        <fullName evidence="6">Dehydrogenase/reductase SDR family member 11</fullName>
    </recommendedName>
</protein>
<dbReference type="Pfam" id="PF00106">
    <property type="entry name" value="adh_short"/>
    <property type="match status" value="1"/>
</dbReference>
<evidence type="ECO:0000313" key="4">
    <source>
        <dbReference type="EMBL" id="CAL1260843.1"/>
    </source>
</evidence>
<evidence type="ECO:0000313" key="5">
    <source>
        <dbReference type="Proteomes" id="UP001497382"/>
    </source>
</evidence>